<evidence type="ECO:0000313" key="2">
    <source>
        <dbReference type="Proteomes" id="UP001145742"/>
    </source>
</evidence>
<protein>
    <submittedName>
        <fullName evidence="1">Uncharacterized protein</fullName>
    </submittedName>
</protein>
<dbReference type="Gene3D" id="3.10.10.10">
    <property type="entry name" value="HIV Type 1 Reverse Transcriptase, subunit A, domain 1"/>
    <property type="match status" value="1"/>
</dbReference>
<name>A0ABQ9D837_9PASS</name>
<proteinExistence type="predicted"/>
<sequence length="185" mass="20460">MTGGSPQLTVLEAEVSLTGKEWHRHPIITGPEALCILGIDYLRNGYFKSPKGLGWAFGIATAETEEIRQLNTLPGLSEEPSAVGLLKVEEQLVPTATATVHHQQYCTNQDSVTPIHKMIHELESQGVISKTRSPFNSLIWPVQKYSGEWRLMVNYLGLSEVTPTLSAAMPDMLELQYELESKAAK</sequence>
<reference evidence="1" key="1">
    <citation type="submission" date="2019-10" db="EMBL/GenBank/DDBJ databases">
        <authorList>
            <person name="Soares A.E.R."/>
            <person name="Aleixo A."/>
            <person name="Schneider P."/>
            <person name="Miyaki C.Y."/>
            <person name="Schneider M.P."/>
            <person name="Mello C."/>
            <person name="Vasconcelos A.T.R."/>
        </authorList>
    </citation>
    <scope>NUCLEOTIDE SEQUENCE</scope>
    <source>
        <tissue evidence="1">Muscle</tissue>
    </source>
</reference>
<dbReference type="PANTHER" id="PTHR33064">
    <property type="entry name" value="POL PROTEIN"/>
    <property type="match status" value="1"/>
</dbReference>
<accession>A0ABQ9D837</accession>
<comment type="caution">
    <text evidence="1">The sequence shown here is derived from an EMBL/GenBank/DDBJ whole genome shotgun (WGS) entry which is preliminary data.</text>
</comment>
<dbReference type="SUPFAM" id="SSF56672">
    <property type="entry name" value="DNA/RNA polymerases"/>
    <property type="match status" value="1"/>
</dbReference>
<keyword evidence="2" id="KW-1185">Reference proteome</keyword>
<dbReference type="EMBL" id="WHWB01033809">
    <property type="protein sequence ID" value="KAJ7416737.1"/>
    <property type="molecule type" value="Genomic_DNA"/>
</dbReference>
<organism evidence="1 2">
    <name type="scientific">Willisornis vidua</name>
    <name type="common">Xingu scale-backed antbird</name>
    <dbReference type="NCBI Taxonomy" id="1566151"/>
    <lineage>
        <taxon>Eukaryota</taxon>
        <taxon>Metazoa</taxon>
        <taxon>Chordata</taxon>
        <taxon>Craniata</taxon>
        <taxon>Vertebrata</taxon>
        <taxon>Euteleostomi</taxon>
        <taxon>Archelosauria</taxon>
        <taxon>Archosauria</taxon>
        <taxon>Dinosauria</taxon>
        <taxon>Saurischia</taxon>
        <taxon>Theropoda</taxon>
        <taxon>Coelurosauria</taxon>
        <taxon>Aves</taxon>
        <taxon>Neognathae</taxon>
        <taxon>Neoaves</taxon>
        <taxon>Telluraves</taxon>
        <taxon>Australaves</taxon>
        <taxon>Passeriformes</taxon>
        <taxon>Thamnophilidae</taxon>
        <taxon>Willisornis</taxon>
    </lineage>
</organism>
<dbReference type="PANTHER" id="PTHR33064:SF29">
    <property type="entry name" value="PEPTIDASE A2 DOMAIN-CONTAINING PROTEIN-RELATED"/>
    <property type="match status" value="1"/>
</dbReference>
<dbReference type="Proteomes" id="UP001145742">
    <property type="component" value="Unassembled WGS sequence"/>
</dbReference>
<dbReference type="InterPro" id="IPR043502">
    <property type="entry name" value="DNA/RNA_pol_sf"/>
</dbReference>
<dbReference type="InterPro" id="IPR051320">
    <property type="entry name" value="Viral_Replic_Matur_Polypro"/>
</dbReference>
<evidence type="ECO:0000313" key="1">
    <source>
        <dbReference type="EMBL" id="KAJ7416737.1"/>
    </source>
</evidence>
<gene>
    <name evidence="1" type="ORF">WISP_69099</name>
</gene>